<keyword evidence="2" id="KW-1185">Reference proteome</keyword>
<organism evidence="1 2">
    <name type="scientific">Lithospermum erythrorhizon</name>
    <name type="common">Purple gromwell</name>
    <name type="synonym">Lithospermum officinale var. erythrorhizon</name>
    <dbReference type="NCBI Taxonomy" id="34254"/>
    <lineage>
        <taxon>Eukaryota</taxon>
        <taxon>Viridiplantae</taxon>
        <taxon>Streptophyta</taxon>
        <taxon>Embryophyta</taxon>
        <taxon>Tracheophyta</taxon>
        <taxon>Spermatophyta</taxon>
        <taxon>Magnoliopsida</taxon>
        <taxon>eudicotyledons</taxon>
        <taxon>Gunneridae</taxon>
        <taxon>Pentapetalae</taxon>
        <taxon>asterids</taxon>
        <taxon>lamiids</taxon>
        <taxon>Boraginales</taxon>
        <taxon>Boraginaceae</taxon>
        <taxon>Boraginoideae</taxon>
        <taxon>Lithospermeae</taxon>
        <taxon>Lithospermum</taxon>
    </lineage>
</organism>
<reference evidence="1 2" key="1">
    <citation type="submission" date="2024-01" db="EMBL/GenBank/DDBJ databases">
        <title>The complete chloroplast genome sequence of Lithospermum erythrorhizon: insights into the phylogenetic relationship among Boraginaceae species and the maternal lineages of purple gromwells.</title>
        <authorList>
            <person name="Okada T."/>
            <person name="Watanabe K."/>
        </authorList>
    </citation>
    <scope>NUCLEOTIDE SEQUENCE [LARGE SCALE GENOMIC DNA]</scope>
</reference>
<proteinExistence type="predicted"/>
<name>A0AAV3PS14_LITER</name>
<protein>
    <submittedName>
        <fullName evidence="1">Uncharacterized protein</fullName>
    </submittedName>
</protein>
<dbReference type="EMBL" id="BAABME010002117">
    <property type="protein sequence ID" value="GAA0153110.1"/>
    <property type="molecule type" value="Genomic_DNA"/>
</dbReference>
<evidence type="ECO:0000313" key="1">
    <source>
        <dbReference type="EMBL" id="GAA0153110.1"/>
    </source>
</evidence>
<gene>
    <name evidence="1" type="ORF">LIER_11424</name>
</gene>
<sequence length="68" mass="7703">MVVGVPRIWTLKSDARPLPPNSENDVIAMDKIRSVLPQDATDSERLPWHTYVDESILIKAGLVYDKKI</sequence>
<evidence type="ECO:0000313" key="2">
    <source>
        <dbReference type="Proteomes" id="UP001454036"/>
    </source>
</evidence>
<comment type="caution">
    <text evidence="1">The sequence shown here is derived from an EMBL/GenBank/DDBJ whole genome shotgun (WGS) entry which is preliminary data.</text>
</comment>
<accession>A0AAV3PS14</accession>
<dbReference type="Proteomes" id="UP001454036">
    <property type="component" value="Unassembled WGS sequence"/>
</dbReference>
<dbReference type="AlphaFoldDB" id="A0AAV3PS14"/>